<gene>
    <name evidence="6" type="ORF">Sjap_023782</name>
</gene>
<keyword evidence="3" id="KW-0175">Coiled coil</keyword>
<evidence type="ECO:0000256" key="2">
    <source>
        <dbReference type="ARBA" id="ARBA00022801"/>
    </source>
</evidence>
<dbReference type="PROSITE" id="PS00028">
    <property type="entry name" value="ZINC_FINGER_C2H2_1"/>
    <property type="match status" value="1"/>
</dbReference>
<dbReference type="PROSITE" id="PS50235">
    <property type="entry name" value="USP_3"/>
    <property type="match status" value="1"/>
</dbReference>
<dbReference type="InterPro" id="IPR006866">
    <property type="entry name" value="DUF627_N"/>
</dbReference>
<evidence type="ECO:0000313" key="7">
    <source>
        <dbReference type="Proteomes" id="UP001417504"/>
    </source>
</evidence>
<feature type="region of interest" description="Disordered" evidence="4">
    <location>
        <begin position="1243"/>
        <end position="1262"/>
    </location>
</feature>
<feature type="region of interest" description="Disordered" evidence="4">
    <location>
        <begin position="1"/>
        <end position="39"/>
    </location>
</feature>
<dbReference type="Pfam" id="PF04780">
    <property type="entry name" value="DUF629"/>
    <property type="match status" value="1"/>
</dbReference>
<feature type="region of interest" description="Disordered" evidence="4">
    <location>
        <begin position="1009"/>
        <end position="1050"/>
    </location>
</feature>
<dbReference type="SUPFAM" id="SSF54001">
    <property type="entry name" value="Cysteine proteinases"/>
    <property type="match status" value="1"/>
</dbReference>
<dbReference type="Pfam" id="PF04781">
    <property type="entry name" value="DUF627"/>
    <property type="match status" value="1"/>
</dbReference>
<feature type="compositionally biased region" description="Basic residues" evidence="4">
    <location>
        <begin position="1024"/>
        <end position="1035"/>
    </location>
</feature>
<dbReference type="GO" id="GO:0016579">
    <property type="term" value="P:protein deubiquitination"/>
    <property type="evidence" value="ECO:0007669"/>
    <property type="project" value="InterPro"/>
</dbReference>
<evidence type="ECO:0000256" key="3">
    <source>
        <dbReference type="SAM" id="Coils"/>
    </source>
</evidence>
<organism evidence="6 7">
    <name type="scientific">Stephania japonica</name>
    <dbReference type="NCBI Taxonomy" id="461633"/>
    <lineage>
        <taxon>Eukaryota</taxon>
        <taxon>Viridiplantae</taxon>
        <taxon>Streptophyta</taxon>
        <taxon>Embryophyta</taxon>
        <taxon>Tracheophyta</taxon>
        <taxon>Spermatophyta</taxon>
        <taxon>Magnoliopsida</taxon>
        <taxon>Ranunculales</taxon>
        <taxon>Menispermaceae</taxon>
        <taxon>Menispermoideae</taxon>
        <taxon>Cissampelideae</taxon>
        <taxon>Stephania</taxon>
    </lineage>
</organism>
<feature type="region of interest" description="Disordered" evidence="4">
    <location>
        <begin position="325"/>
        <end position="358"/>
    </location>
</feature>
<feature type="coiled-coil region" evidence="3">
    <location>
        <begin position="1079"/>
        <end position="1109"/>
    </location>
</feature>
<dbReference type="InterPro" id="IPR006865">
    <property type="entry name" value="DUF629"/>
</dbReference>
<comment type="caution">
    <text evidence="6">The sequence shown here is derived from an EMBL/GenBank/DDBJ whole genome shotgun (WGS) entry which is preliminary data.</text>
</comment>
<dbReference type="Proteomes" id="UP001417504">
    <property type="component" value="Unassembled WGS sequence"/>
</dbReference>
<evidence type="ECO:0000256" key="4">
    <source>
        <dbReference type="SAM" id="MobiDB-lite"/>
    </source>
</evidence>
<dbReference type="InterPro" id="IPR052398">
    <property type="entry name" value="Ubiquitin_hydrolase_53/54"/>
</dbReference>
<reference evidence="6 7" key="1">
    <citation type="submission" date="2024-01" db="EMBL/GenBank/DDBJ databases">
        <title>Genome assemblies of Stephania.</title>
        <authorList>
            <person name="Yang L."/>
        </authorList>
    </citation>
    <scope>NUCLEOTIDE SEQUENCE [LARGE SCALE GENOMIC DNA]</scope>
    <source>
        <strain evidence="6">QJT</strain>
        <tissue evidence="6">Leaf</tissue>
    </source>
</reference>
<dbReference type="InterPro" id="IPR013087">
    <property type="entry name" value="Znf_C2H2_type"/>
</dbReference>
<name>A0AAP0EEC3_9MAGN</name>
<dbReference type="InterPro" id="IPR011990">
    <property type="entry name" value="TPR-like_helical_dom_sf"/>
</dbReference>
<dbReference type="InterPro" id="IPR028889">
    <property type="entry name" value="USP"/>
</dbReference>
<dbReference type="PANTHER" id="PTHR22975:SF9">
    <property type="entry name" value="ECHINUS SPLICE FORM 3"/>
    <property type="match status" value="1"/>
</dbReference>
<dbReference type="SUPFAM" id="SSF48452">
    <property type="entry name" value="TPR-like"/>
    <property type="match status" value="1"/>
</dbReference>
<proteinExistence type="predicted"/>
<dbReference type="CDD" id="cd02257">
    <property type="entry name" value="Peptidase_C19"/>
    <property type="match status" value="1"/>
</dbReference>
<dbReference type="EMBL" id="JBBNAE010000010">
    <property type="protein sequence ID" value="KAK9090605.1"/>
    <property type="molecule type" value="Genomic_DNA"/>
</dbReference>
<keyword evidence="7" id="KW-1185">Reference proteome</keyword>
<evidence type="ECO:0000313" key="6">
    <source>
        <dbReference type="EMBL" id="KAK9090605.1"/>
    </source>
</evidence>
<dbReference type="InterPro" id="IPR038765">
    <property type="entry name" value="Papain-like_cys_pep_sf"/>
</dbReference>
<evidence type="ECO:0000256" key="1">
    <source>
        <dbReference type="ARBA" id="ARBA00022786"/>
    </source>
</evidence>
<evidence type="ECO:0000259" key="5">
    <source>
        <dbReference type="PROSITE" id="PS50235"/>
    </source>
</evidence>
<feature type="compositionally biased region" description="Low complexity" evidence="4">
    <location>
        <begin position="53"/>
        <end position="69"/>
    </location>
</feature>
<dbReference type="PANTHER" id="PTHR22975">
    <property type="entry name" value="UBIQUITIN SPECIFIC PROTEINASE"/>
    <property type="match status" value="1"/>
</dbReference>
<dbReference type="Gene3D" id="3.90.70.10">
    <property type="entry name" value="Cysteine proteinases"/>
    <property type="match status" value="1"/>
</dbReference>
<feature type="region of interest" description="Disordered" evidence="4">
    <location>
        <begin position="1275"/>
        <end position="1294"/>
    </location>
</feature>
<dbReference type="GO" id="GO:0004843">
    <property type="term" value="F:cysteine-type deubiquitinase activity"/>
    <property type="evidence" value="ECO:0007669"/>
    <property type="project" value="InterPro"/>
</dbReference>
<dbReference type="Gene3D" id="1.25.40.10">
    <property type="entry name" value="Tetratricopeptide repeat domain"/>
    <property type="match status" value="1"/>
</dbReference>
<protein>
    <recommendedName>
        <fullName evidence="5">USP domain-containing protein</fullName>
    </recommendedName>
</protein>
<dbReference type="InterPro" id="IPR001394">
    <property type="entry name" value="Peptidase_C19_UCH"/>
</dbReference>
<feature type="domain" description="USP" evidence="5">
    <location>
        <begin position="1419"/>
        <end position="1750"/>
    </location>
</feature>
<keyword evidence="1" id="KW-0833">Ubl conjugation pathway</keyword>
<accession>A0AAP0EEC3</accession>
<keyword evidence="2" id="KW-0378">Hydrolase</keyword>
<dbReference type="Pfam" id="PF00443">
    <property type="entry name" value="UCH"/>
    <property type="match status" value="1"/>
</dbReference>
<feature type="region of interest" description="Disordered" evidence="4">
    <location>
        <begin position="53"/>
        <end position="93"/>
    </location>
</feature>
<feature type="compositionally biased region" description="Low complexity" evidence="4">
    <location>
        <begin position="17"/>
        <end position="39"/>
    </location>
</feature>
<sequence length="1751" mass="196221">MGHKKRTNPPPPRSKRNPSTTSAAAATTTTTAAAAAAAAAAVASSAAASAAATAEISSISADSADAPVAGGDGDPIEAKQEQEQEQEQEQGVVSAVPQPIKVECERALTSLRRGNHNKALRLMKEACVRYENNALLHRVQSTICVKTASLMDDPNVKQRHFKNALESARKAVLLSPNSIEFSHFYANLLYEAANDRDGYDEVVHECERALSVDNPIDPAKESLQDESQLKEVTPESRIDQVYQDLRSLISKSRISSISTWVKTFNNGTGDEFRIIPMRRIPEDPMELRFGPPRRPNEIKKATKTLEERRKEIEVRVAAARLLQQQSASVQSQNHEEKVPESSSSGANKVSERRKHANMRKVASLADKMDQVRSYWNSMGLDKKRSLLEVSIEYLKNYLCSSRDSLAVDLLREAVSFKEVHKTWRFWMCCCCNEKFPDSELHMQHVVREHMGNLSPKLQLVLPEEVDSDRVAMILSGEWKPVDASAALQILEEQSKCLSTESFLGSHVSGLENGRRDSMDEDWGSWKDDVKVHEIEDRPKLDETRCENPIDAQKHGEVSSFESMDCKGNQGENAYLLSRSWPLSDDSERAMLLEKIHGTFQLLLKSKYLAAGHLNKVIQFTIDELQNLAPGSRILSRLAQTPLCICFLGASQLQKVLKFLQEVSHSCGLGRYSEKNTTIDDEKPVEGNGVEIKERVDLTSDSLYLLLDAYSLQGENTTGSDSRQSIPADDIASTTSFLSNGVDDGASLNCDTLLSWIFSGPSSGEQLGSWSRQREDKTRYAMEILQMLEKESYLLQSLCERKCEQLNYEEALQAVEGLCLEEFKKREHAANFVSQSYESILRKRQEELVEKDNGTMFMSSSRFELDAISKVLKEAQALNGTQCGYEETLSGVATRLCDLECGDDDWKMQDFLQQADTWIEHAIQRLKDQLSVELSKVDARIMRNVIGMQQLELKLGPFSSHDYRMIILPLMKSLIRMHLEELVEKYATEKSEAARKAFLAELERDKKNISKGVDPSKQVIDKPKDKKKNKDHRKAKDVKATGSNEQLLSGDENAEHAYLPDVSDGQADAVVLSGDDSKQLDEEIRRRIELEAEERKLEETLEYQRKIENEAKQKHLAEQHKKTGGGTLENAAAGLSNVDPKSDACDVDLHGQFLHYKPVSHVTENGKRSPWVSTTEVPISFDAQETELDQSTKFSDLHDSVLNSEAKAASFGHHENLRKPCEDPLKWKAINDAEETASLRRLPANSELQRRKRTGSNYHGKVEKGFSNHVTTEAGSLIADQRSGKQGKRQTSSKLLDKNTQFLSSEKESHKVDNLQDEGCLKEQAGSRVQLMLEDGNGLVENGTKTLRQLHVEEDDEERFQADMKMALLQSLDSYKARPAFSVVPGPIMPANVSKESNDPWAVSSDVILDNTSVKDVYGTGLKNDVGEYNCFLNVIIQSLWHLRRFREEFMGKSTSSHLHVGDPCVVCALYDIFTALDVASTDTKREAVAPTHLRIALSNLYPDSNFFKEAQMNDASEVLAVIFDCLHRSFASISGESDAESEESNSLAWDCTSNACIAHTIFGMNISEKMNCFSCGLQSRHLKYTSFFHNTNASVLRNIKATRSNKSFDELLHLENMDHHLACDPRSGGCGKLNYIEHALSTAPEVFTTVLGWQNTCESANDISATLNALSNELNIGLLYRGLNEGNRHSLVSVVCYYGQHYHCFAYSHDRDRWIMYDDKMVKVIGGWDDVLSMCERGHLQPQVLFYEAVH</sequence>